<dbReference type="InterPro" id="IPR013005">
    <property type="entry name" value="Ribosomal_uL4-like"/>
</dbReference>
<dbReference type="InterPro" id="IPR002136">
    <property type="entry name" value="Ribosomal_uL4"/>
</dbReference>
<sequence>METQVYSLKGEGIKTIELSDVVFAAEISDGLIYHAIRNELANRRVGTASAKTRAEVAGSGKKPWRQKGTGRARAGHKRSPVWVGGGIVFGPKPRDYSYSLPKKMKRGAYRSLLSLKLKEEALKVVENFSVASGKTKEMSESLSVFKGDLSRVVLIVSSDDVSTKRAGRNLPWLSVFTYDKLSAHDLFYADAVLVQEDAAVKLNDFLGKK</sequence>
<dbReference type="NCBIfam" id="TIGR03953">
    <property type="entry name" value="rplD_bact"/>
    <property type="match status" value="1"/>
</dbReference>
<comment type="function">
    <text evidence="5">One of the primary rRNA binding proteins, this protein initially binds near the 5'-end of the 23S rRNA. It is important during the early stages of 50S assembly. It makes multiple contacts with different domains of the 23S rRNA in the assembled 50S subunit and ribosome.</text>
</comment>
<comment type="function">
    <text evidence="5">Forms part of the polypeptide exit tunnel.</text>
</comment>
<dbReference type="PANTHER" id="PTHR10746">
    <property type="entry name" value="50S RIBOSOMAL PROTEIN L4"/>
    <property type="match status" value="1"/>
</dbReference>
<comment type="caution">
    <text evidence="7">The sequence shown here is derived from an EMBL/GenBank/DDBJ whole genome shotgun (WGS) entry which is preliminary data.</text>
</comment>
<keyword evidence="5" id="KW-0699">rRNA-binding</keyword>
<dbReference type="Gene3D" id="3.40.1370.10">
    <property type="match status" value="1"/>
</dbReference>
<evidence type="ECO:0000256" key="3">
    <source>
        <dbReference type="ARBA" id="ARBA00023274"/>
    </source>
</evidence>
<proteinExistence type="inferred from homology"/>
<dbReference type="EMBL" id="JBCHKQ010000005">
    <property type="protein sequence ID" value="MEM5948721.1"/>
    <property type="molecule type" value="Genomic_DNA"/>
</dbReference>
<dbReference type="HAMAP" id="MF_01328_B">
    <property type="entry name" value="Ribosomal_uL4_B"/>
    <property type="match status" value="1"/>
</dbReference>
<dbReference type="PANTHER" id="PTHR10746:SF6">
    <property type="entry name" value="LARGE RIBOSOMAL SUBUNIT PROTEIN UL4M"/>
    <property type="match status" value="1"/>
</dbReference>
<name>A0ABU9UE52_9SPIR</name>
<evidence type="ECO:0000256" key="5">
    <source>
        <dbReference type="HAMAP-Rule" id="MF_01328"/>
    </source>
</evidence>
<comment type="subunit">
    <text evidence="5">Part of the 50S ribosomal subunit.</text>
</comment>
<feature type="compositionally biased region" description="Basic residues" evidence="6">
    <location>
        <begin position="62"/>
        <end position="77"/>
    </location>
</feature>
<reference evidence="7 8" key="1">
    <citation type="submission" date="2024-03" db="EMBL/GenBank/DDBJ databases">
        <title>Ignisphaera cupida sp. nov., a hyperthermophilic hydrolytic archaeon from a hot spring of Kamchatka, and proposal of Ignisphaeraceae fam. nov.</title>
        <authorList>
            <person name="Podosokorskaya O.A."/>
            <person name="Elcheninov A.G."/>
            <person name="Maltseva A.I."/>
            <person name="Zayulina K.S."/>
            <person name="Novikov A."/>
            <person name="Merkel A.Y."/>
        </authorList>
    </citation>
    <scope>NUCLEOTIDE SEQUENCE [LARGE SCALE GENOMIC DNA]</scope>
    <source>
        <strain evidence="7 8">38H-sp</strain>
    </source>
</reference>
<evidence type="ECO:0000256" key="6">
    <source>
        <dbReference type="SAM" id="MobiDB-lite"/>
    </source>
</evidence>
<gene>
    <name evidence="5 7" type="primary">rplD</name>
    <name evidence="7" type="ORF">WKV44_09210</name>
</gene>
<keyword evidence="8" id="KW-1185">Reference proteome</keyword>
<dbReference type="RefSeq" id="WP_420070173.1">
    <property type="nucleotide sequence ID" value="NZ_JBCHKQ010000005.1"/>
</dbReference>
<dbReference type="Proteomes" id="UP001466331">
    <property type="component" value="Unassembled WGS sequence"/>
</dbReference>
<feature type="region of interest" description="Disordered" evidence="6">
    <location>
        <begin position="51"/>
        <end position="77"/>
    </location>
</feature>
<comment type="similarity">
    <text evidence="1 5">Belongs to the universal ribosomal protein uL4 family.</text>
</comment>
<evidence type="ECO:0000256" key="2">
    <source>
        <dbReference type="ARBA" id="ARBA00022980"/>
    </source>
</evidence>
<evidence type="ECO:0000256" key="4">
    <source>
        <dbReference type="ARBA" id="ARBA00035244"/>
    </source>
</evidence>
<dbReference type="Pfam" id="PF00573">
    <property type="entry name" value="Ribosomal_L4"/>
    <property type="match status" value="1"/>
</dbReference>
<dbReference type="SUPFAM" id="SSF52166">
    <property type="entry name" value="Ribosomal protein L4"/>
    <property type="match status" value="1"/>
</dbReference>
<keyword evidence="5" id="KW-0694">RNA-binding</keyword>
<keyword evidence="2 5" id="KW-0689">Ribosomal protein</keyword>
<evidence type="ECO:0000313" key="8">
    <source>
        <dbReference type="Proteomes" id="UP001466331"/>
    </source>
</evidence>
<organism evidence="7 8">
    <name type="scientific">Rarispira pelagica</name>
    <dbReference type="NCBI Taxonomy" id="3141764"/>
    <lineage>
        <taxon>Bacteria</taxon>
        <taxon>Pseudomonadati</taxon>
        <taxon>Spirochaetota</taxon>
        <taxon>Spirochaetia</taxon>
        <taxon>Winmispirales</taxon>
        <taxon>Winmispiraceae</taxon>
        <taxon>Rarispira</taxon>
    </lineage>
</organism>
<dbReference type="GO" id="GO:0005840">
    <property type="term" value="C:ribosome"/>
    <property type="evidence" value="ECO:0007669"/>
    <property type="project" value="UniProtKB-KW"/>
</dbReference>
<keyword evidence="3 5" id="KW-0687">Ribonucleoprotein</keyword>
<accession>A0ABU9UE52</accession>
<protein>
    <recommendedName>
        <fullName evidence="4 5">Large ribosomal subunit protein uL4</fullName>
    </recommendedName>
</protein>
<evidence type="ECO:0000313" key="7">
    <source>
        <dbReference type="EMBL" id="MEM5948721.1"/>
    </source>
</evidence>
<evidence type="ECO:0000256" key="1">
    <source>
        <dbReference type="ARBA" id="ARBA00010528"/>
    </source>
</evidence>
<dbReference type="InterPro" id="IPR023574">
    <property type="entry name" value="Ribosomal_uL4_dom_sf"/>
</dbReference>